<dbReference type="SMART" id="SM00033">
    <property type="entry name" value="CH"/>
    <property type="match status" value="1"/>
</dbReference>
<dbReference type="Pfam" id="PF00307">
    <property type="entry name" value="CH"/>
    <property type="match status" value="1"/>
</dbReference>
<evidence type="ECO:0000256" key="2">
    <source>
        <dbReference type="ARBA" id="ARBA00023054"/>
    </source>
</evidence>
<feature type="domain" description="Calponin-homology (CH)" evidence="5">
    <location>
        <begin position="206"/>
        <end position="313"/>
    </location>
</feature>
<gene>
    <name evidence="6" type="ORF">OXX778_LOCUS1259</name>
</gene>
<dbReference type="FunFam" id="1.10.418.10:FF:000009">
    <property type="entry name" value="smoothelin isoform X2"/>
    <property type="match status" value="1"/>
</dbReference>
<evidence type="ECO:0000256" key="1">
    <source>
        <dbReference type="ARBA" id="ARBA00022553"/>
    </source>
</evidence>
<accession>A0A813MEI3</accession>
<reference evidence="6" key="1">
    <citation type="submission" date="2021-02" db="EMBL/GenBank/DDBJ databases">
        <authorList>
            <person name="Nowell W R."/>
        </authorList>
    </citation>
    <scope>NUCLEOTIDE SEQUENCE</scope>
    <source>
        <strain evidence="6">Ploen Becks lab</strain>
    </source>
</reference>
<proteinExistence type="inferred from homology"/>
<comment type="similarity">
    <text evidence="3">Belongs to the smoothelin family.</text>
</comment>
<feature type="compositionally biased region" description="Low complexity" evidence="4">
    <location>
        <begin position="82"/>
        <end position="99"/>
    </location>
</feature>
<dbReference type="OrthoDB" id="10017054at2759"/>
<organism evidence="6 7">
    <name type="scientific">Brachionus calyciflorus</name>
    <dbReference type="NCBI Taxonomy" id="104777"/>
    <lineage>
        <taxon>Eukaryota</taxon>
        <taxon>Metazoa</taxon>
        <taxon>Spiralia</taxon>
        <taxon>Gnathifera</taxon>
        <taxon>Rotifera</taxon>
        <taxon>Eurotatoria</taxon>
        <taxon>Monogononta</taxon>
        <taxon>Pseudotrocha</taxon>
        <taxon>Ploima</taxon>
        <taxon>Brachionidae</taxon>
        <taxon>Brachionus</taxon>
    </lineage>
</organism>
<dbReference type="InterPro" id="IPR036872">
    <property type="entry name" value="CH_dom_sf"/>
</dbReference>
<dbReference type="SUPFAM" id="SSF47576">
    <property type="entry name" value="Calponin-homology domain, CH-domain"/>
    <property type="match status" value="1"/>
</dbReference>
<dbReference type="InterPro" id="IPR001715">
    <property type="entry name" value="CH_dom"/>
</dbReference>
<dbReference type="InterPro" id="IPR050540">
    <property type="entry name" value="F-actin_Monoox_Mical"/>
</dbReference>
<dbReference type="EMBL" id="CAJNOC010000077">
    <property type="protein sequence ID" value="CAF0712773.1"/>
    <property type="molecule type" value="Genomic_DNA"/>
</dbReference>
<comment type="caution">
    <text evidence="6">The sequence shown here is derived from an EMBL/GenBank/DDBJ whole genome shotgun (WGS) entry which is preliminary data.</text>
</comment>
<sequence length="330" mass="38404">MMNRKSDSIRDLINFYEKTYSRDKNAKPLTRQKSAYSYSSYNLNRKYLNEDDDYLKTTNIYTINNKLNNENKTLNSFTNLDKSSTTSSYSSKSSSSLSLNNEEIKETKTDLNLSYISNVLKENYPSKPLLKRTETFGTRTKNDLLKQQNNIETSTPNSFITKRKSTSFYVSKTSVKNEQNTQNGKILTRTNSSNGLSSNVRKFDPKSIQKIVLEWCQNRTKNYQNVNITNFSSSWADGLAFCALIHSYMPDEFDFNKLSSQNRRHNFQLAFDIAYKRANVIPLLEVSDMITMGNRPDDRCIYTYLSTIYTRFNNPKNRTNYLEDIKEHAK</sequence>
<name>A0A813MEI3_9BILA</name>
<keyword evidence="2" id="KW-0175">Coiled coil</keyword>
<protein>
    <recommendedName>
        <fullName evidence="5">Calponin-homology (CH) domain-containing protein</fullName>
    </recommendedName>
</protein>
<evidence type="ECO:0000256" key="4">
    <source>
        <dbReference type="SAM" id="MobiDB-lite"/>
    </source>
</evidence>
<dbReference type="Proteomes" id="UP000663879">
    <property type="component" value="Unassembled WGS sequence"/>
</dbReference>
<dbReference type="PROSITE" id="PS50021">
    <property type="entry name" value="CH"/>
    <property type="match status" value="1"/>
</dbReference>
<evidence type="ECO:0000313" key="7">
    <source>
        <dbReference type="Proteomes" id="UP000663879"/>
    </source>
</evidence>
<dbReference type="PANTHER" id="PTHR23167">
    <property type="entry name" value="CALPONIN HOMOLOGY DOMAIN-CONTAINING PROTEIN DDB_G0272472-RELATED"/>
    <property type="match status" value="1"/>
</dbReference>
<evidence type="ECO:0000313" key="6">
    <source>
        <dbReference type="EMBL" id="CAF0712773.1"/>
    </source>
</evidence>
<evidence type="ECO:0000256" key="3">
    <source>
        <dbReference type="ARBA" id="ARBA00061655"/>
    </source>
</evidence>
<keyword evidence="1" id="KW-0597">Phosphoprotein</keyword>
<dbReference type="PANTHER" id="PTHR23167:SF88">
    <property type="entry name" value="CALPONIN-HOMOLOGY (CH) DOMAIN-CONTAINING PROTEIN"/>
    <property type="match status" value="1"/>
</dbReference>
<evidence type="ECO:0000259" key="5">
    <source>
        <dbReference type="PROSITE" id="PS50021"/>
    </source>
</evidence>
<feature type="region of interest" description="Disordered" evidence="4">
    <location>
        <begin position="80"/>
        <end position="103"/>
    </location>
</feature>
<dbReference type="AlphaFoldDB" id="A0A813MEI3"/>
<keyword evidence="7" id="KW-1185">Reference proteome</keyword>
<dbReference type="Gene3D" id="1.10.418.10">
    <property type="entry name" value="Calponin-like domain"/>
    <property type="match status" value="1"/>
</dbReference>